<dbReference type="ExpressionAtlas" id="A0A2K3LKP1">
    <property type="expression patterns" value="baseline"/>
</dbReference>
<dbReference type="InterPro" id="IPR029472">
    <property type="entry name" value="Copia-like_N"/>
</dbReference>
<protein>
    <submittedName>
        <fullName evidence="3">Resistance protein</fullName>
    </submittedName>
</protein>
<dbReference type="STRING" id="57577.A0A2K3LKP1"/>
<reference evidence="3 4" key="2">
    <citation type="journal article" date="2017" name="Front. Plant Sci.">
        <title>Gene Classification and Mining of Molecular Markers Useful in Red Clover (Trifolium pratense) Breeding.</title>
        <authorList>
            <person name="Istvanek J."/>
            <person name="Dluhosova J."/>
            <person name="Dluhos P."/>
            <person name="Patkova L."/>
            <person name="Nedelnik J."/>
            <person name="Repkova J."/>
        </authorList>
    </citation>
    <scope>NUCLEOTIDE SEQUENCE [LARGE SCALE GENOMIC DNA]</scope>
    <source>
        <strain evidence="4">cv. Tatra</strain>
        <tissue evidence="3">Young leaves</tissue>
    </source>
</reference>
<evidence type="ECO:0000259" key="2">
    <source>
        <dbReference type="PROSITE" id="PS50104"/>
    </source>
</evidence>
<dbReference type="SUPFAM" id="SSF52200">
    <property type="entry name" value="Toll/Interleukin receptor TIR domain"/>
    <property type="match status" value="1"/>
</dbReference>
<keyword evidence="1" id="KW-0520">NAD</keyword>
<gene>
    <name evidence="3" type="ORF">L195_g035089</name>
</gene>
<reference evidence="3 4" key="1">
    <citation type="journal article" date="2014" name="Am. J. Bot.">
        <title>Genome assembly and annotation for red clover (Trifolium pratense; Fabaceae).</title>
        <authorList>
            <person name="Istvanek J."/>
            <person name="Jaros M."/>
            <person name="Krenek A."/>
            <person name="Repkova J."/>
        </authorList>
    </citation>
    <scope>NUCLEOTIDE SEQUENCE [LARGE SCALE GENOMIC DNA]</scope>
    <source>
        <strain evidence="4">cv. Tatra</strain>
        <tissue evidence="3">Young leaves</tissue>
    </source>
</reference>
<feature type="non-terminal residue" evidence="3">
    <location>
        <position position="1"/>
    </location>
</feature>
<organism evidence="3 4">
    <name type="scientific">Trifolium pratense</name>
    <name type="common">Red clover</name>
    <dbReference type="NCBI Taxonomy" id="57577"/>
    <lineage>
        <taxon>Eukaryota</taxon>
        <taxon>Viridiplantae</taxon>
        <taxon>Streptophyta</taxon>
        <taxon>Embryophyta</taxon>
        <taxon>Tracheophyta</taxon>
        <taxon>Spermatophyta</taxon>
        <taxon>Magnoliopsida</taxon>
        <taxon>eudicotyledons</taxon>
        <taxon>Gunneridae</taxon>
        <taxon>Pentapetalae</taxon>
        <taxon>rosids</taxon>
        <taxon>fabids</taxon>
        <taxon>Fabales</taxon>
        <taxon>Fabaceae</taxon>
        <taxon>Papilionoideae</taxon>
        <taxon>50 kb inversion clade</taxon>
        <taxon>NPAAA clade</taxon>
        <taxon>Hologalegina</taxon>
        <taxon>IRL clade</taxon>
        <taxon>Trifolieae</taxon>
        <taxon>Trifolium</taxon>
    </lineage>
</organism>
<accession>A0A2K3LKP1</accession>
<dbReference type="SMART" id="SM00255">
    <property type="entry name" value="TIR"/>
    <property type="match status" value="1"/>
</dbReference>
<dbReference type="Gene3D" id="3.40.50.10140">
    <property type="entry name" value="Toll/interleukin-1 receptor homology (TIR) domain"/>
    <property type="match status" value="1"/>
</dbReference>
<sequence length="203" mass="22937">RGTDTRHGFTGNLYKALCNGGLHTFMDDVELPRGDEITTSLAKAIQESMIFIPVFSINYASSSFCLDELVNIIHRRETKGCFVLPIFYDVEPSQLRHQTGSYGEALARHEERFHNNKDNIERLHKWKMALKQAADLSGYQFNPSSFPHSTMVAPTMRASSSSFTDQMQDQSSPYYVHPSDGPSSIVVKHLLTGSNYHSWARSM</sequence>
<name>A0A2K3LKP1_TRIPR</name>
<dbReference type="PANTHER" id="PTHR32009:SF144">
    <property type="entry name" value="RESISTANCE PROTEIN (TIR-NBS-LRR CLASS), PUTATIVE-RELATED"/>
    <property type="match status" value="1"/>
</dbReference>
<comment type="caution">
    <text evidence="3">The sequence shown here is derived from an EMBL/GenBank/DDBJ whole genome shotgun (WGS) entry which is preliminary data.</text>
</comment>
<evidence type="ECO:0000313" key="3">
    <source>
        <dbReference type="EMBL" id="PNX79105.1"/>
    </source>
</evidence>
<dbReference type="InterPro" id="IPR035897">
    <property type="entry name" value="Toll_tir_struct_dom_sf"/>
</dbReference>
<dbReference type="PROSITE" id="PS50104">
    <property type="entry name" value="TIR"/>
    <property type="match status" value="1"/>
</dbReference>
<dbReference type="GO" id="GO:0007165">
    <property type="term" value="P:signal transduction"/>
    <property type="evidence" value="ECO:0007669"/>
    <property type="project" value="InterPro"/>
</dbReference>
<proteinExistence type="predicted"/>
<dbReference type="InterPro" id="IPR000157">
    <property type="entry name" value="TIR_dom"/>
</dbReference>
<dbReference type="AlphaFoldDB" id="A0A2K3LKP1"/>
<evidence type="ECO:0000313" key="4">
    <source>
        <dbReference type="Proteomes" id="UP000236291"/>
    </source>
</evidence>
<evidence type="ECO:0000256" key="1">
    <source>
        <dbReference type="ARBA" id="ARBA00023027"/>
    </source>
</evidence>
<feature type="domain" description="TIR" evidence="2">
    <location>
        <begin position="1"/>
        <end position="171"/>
    </location>
</feature>
<dbReference type="Pfam" id="PF14244">
    <property type="entry name" value="Retrotran_gag_3"/>
    <property type="match status" value="1"/>
</dbReference>
<dbReference type="EMBL" id="ASHM01035314">
    <property type="protein sequence ID" value="PNX79105.1"/>
    <property type="molecule type" value="Genomic_DNA"/>
</dbReference>
<dbReference type="Pfam" id="PF01582">
    <property type="entry name" value="TIR"/>
    <property type="match status" value="1"/>
</dbReference>
<dbReference type="Proteomes" id="UP000236291">
    <property type="component" value="Unassembled WGS sequence"/>
</dbReference>
<dbReference type="PANTHER" id="PTHR32009">
    <property type="entry name" value="TMV RESISTANCE PROTEIN N-LIKE"/>
    <property type="match status" value="1"/>
</dbReference>